<dbReference type="OrthoDB" id="9801810at2"/>
<dbReference type="CDD" id="cd04651">
    <property type="entry name" value="LbH_G1P_AT_C"/>
    <property type="match status" value="1"/>
</dbReference>
<dbReference type="Proteomes" id="UP000253562">
    <property type="component" value="Unassembled WGS sequence"/>
</dbReference>
<dbReference type="Pfam" id="PF00483">
    <property type="entry name" value="NTP_transferase"/>
    <property type="match status" value="1"/>
</dbReference>
<evidence type="ECO:0000256" key="7">
    <source>
        <dbReference type="ARBA" id="ARBA00023277"/>
    </source>
</evidence>
<comment type="caution">
    <text evidence="10">The sequence shown here is derived from an EMBL/GenBank/DDBJ whole genome shotgun (WGS) entry which is preliminary data.</text>
</comment>
<keyword evidence="4 10" id="KW-0548">Nucleotidyltransferase</keyword>
<evidence type="ECO:0000256" key="3">
    <source>
        <dbReference type="ARBA" id="ARBA00022679"/>
    </source>
</evidence>
<dbReference type="InterPro" id="IPR029044">
    <property type="entry name" value="Nucleotide-diphossugar_trans"/>
</dbReference>
<evidence type="ECO:0000256" key="2">
    <source>
        <dbReference type="ARBA" id="ARBA00022600"/>
    </source>
</evidence>
<dbReference type="PANTHER" id="PTHR43523:SF12">
    <property type="entry name" value="GLUCOSE-1-PHOSPHATE ADENYLYLTRANSFERASE LARGE SUBUNIT 1, CHLOROPLASTIC-RELATED"/>
    <property type="match status" value="1"/>
</dbReference>
<dbReference type="Pfam" id="PF25247">
    <property type="entry name" value="LbH_GLGC"/>
    <property type="match status" value="1"/>
</dbReference>
<dbReference type="EMBL" id="QPEX01000010">
    <property type="protein sequence ID" value="RCS54180.1"/>
    <property type="molecule type" value="Genomic_DNA"/>
</dbReference>
<comment type="similarity">
    <text evidence="1">Belongs to the bacterial/plant glucose-1-phosphate adenylyltransferase family.</text>
</comment>
<name>A0A368KUS6_9BACT</name>
<dbReference type="InterPro" id="IPR005835">
    <property type="entry name" value="NTP_transferase_dom"/>
</dbReference>
<keyword evidence="3 10" id="KW-0808">Transferase</keyword>
<dbReference type="GO" id="GO:0005524">
    <property type="term" value="F:ATP binding"/>
    <property type="evidence" value="ECO:0007669"/>
    <property type="project" value="UniProtKB-KW"/>
</dbReference>
<dbReference type="Gene3D" id="2.160.10.10">
    <property type="entry name" value="Hexapeptide repeat proteins"/>
    <property type="match status" value="1"/>
</dbReference>
<dbReference type="PANTHER" id="PTHR43523">
    <property type="entry name" value="GLUCOSE-1-PHOSPHATE ADENYLYLTRANSFERASE-RELATED"/>
    <property type="match status" value="1"/>
</dbReference>
<reference evidence="10 11" key="1">
    <citation type="submission" date="2018-07" db="EMBL/GenBank/DDBJ databases">
        <title>Comparative genomes isolates from brazilian mangrove.</title>
        <authorList>
            <person name="De Araujo J.E."/>
            <person name="Taketani R.G."/>
            <person name="Silva M.C.P."/>
            <person name="Lourenco M.V."/>
            <person name="Oliveira V.M."/>
            <person name="Andreote F.D."/>
        </authorList>
    </citation>
    <scope>NUCLEOTIDE SEQUENCE [LARGE SCALE GENOMIC DNA]</scope>
    <source>
        <strain evidence="10 11">HEX PRIS-MGV</strain>
    </source>
</reference>
<dbReference type="SUPFAM" id="SSF51161">
    <property type="entry name" value="Trimeric LpxA-like enzymes"/>
    <property type="match status" value="1"/>
</dbReference>
<accession>A0A368KUS6</accession>
<dbReference type="InterPro" id="IPR005836">
    <property type="entry name" value="ADP_Glu_pyroP_CS"/>
</dbReference>
<dbReference type="RefSeq" id="WP_114367246.1">
    <property type="nucleotide sequence ID" value="NZ_QPEX01000010.1"/>
</dbReference>
<dbReference type="UniPathway" id="UPA00164"/>
<dbReference type="GO" id="GO:0008878">
    <property type="term" value="F:glucose-1-phosphate adenylyltransferase activity"/>
    <property type="evidence" value="ECO:0007669"/>
    <property type="project" value="UniProtKB-UniRule"/>
</dbReference>
<evidence type="ECO:0000259" key="9">
    <source>
        <dbReference type="Pfam" id="PF00483"/>
    </source>
</evidence>
<protein>
    <recommendedName>
        <fullName evidence="8">Glucose-1-phosphate adenylyltransferase</fullName>
        <ecNumber evidence="8">2.7.7.27</ecNumber>
    </recommendedName>
</protein>
<dbReference type="CDD" id="cd02508">
    <property type="entry name" value="ADP_Glucose_PP"/>
    <property type="match status" value="1"/>
</dbReference>
<evidence type="ECO:0000256" key="5">
    <source>
        <dbReference type="ARBA" id="ARBA00022741"/>
    </source>
</evidence>
<keyword evidence="5" id="KW-0547">Nucleotide-binding</keyword>
<evidence type="ECO:0000256" key="6">
    <source>
        <dbReference type="ARBA" id="ARBA00022840"/>
    </source>
</evidence>
<feature type="domain" description="Nucleotidyl transferase" evidence="9">
    <location>
        <begin position="7"/>
        <end position="273"/>
    </location>
</feature>
<keyword evidence="2" id="KW-0321">Glycogen metabolism</keyword>
<gene>
    <name evidence="10" type="ORF">DTL42_03250</name>
</gene>
<evidence type="ECO:0000256" key="1">
    <source>
        <dbReference type="ARBA" id="ARBA00010443"/>
    </source>
</evidence>
<evidence type="ECO:0000313" key="10">
    <source>
        <dbReference type="EMBL" id="RCS54180.1"/>
    </source>
</evidence>
<evidence type="ECO:0000256" key="8">
    <source>
        <dbReference type="NCBIfam" id="TIGR02091"/>
    </source>
</evidence>
<dbReference type="InterPro" id="IPR011831">
    <property type="entry name" value="ADP-Glc_PPase"/>
</dbReference>
<proteinExistence type="inferred from homology"/>
<keyword evidence="6" id="KW-0067">ATP-binding</keyword>
<keyword evidence="7" id="KW-0119">Carbohydrate metabolism</keyword>
<dbReference type="PROSITE" id="PS00808">
    <property type="entry name" value="ADP_GLC_PYROPHOSPH_1"/>
    <property type="match status" value="1"/>
</dbReference>
<evidence type="ECO:0000256" key="4">
    <source>
        <dbReference type="ARBA" id="ARBA00022695"/>
    </source>
</evidence>
<dbReference type="AlphaFoldDB" id="A0A368KUS6"/>
<dbReference type="NCBIfam" id="TIGR02091">
    <property type="entry name" value="glgC"/>
    <property type="match status" value="1"/>
</dbReference>
<evidence type="ECO:0000313" key="11">
    <source>
        <dbReference type="Proteomes" id="UP000253562"/>
    </source>
</evidence>
<dbReference type="NCBIfam" id="NF002772">
    <property type="entry name" value="PRK02862.1"/>
    <property type="match status" value="1"/>
</dbReference>
<dbReference type="EC" id="2.7.7.27" evidence="8"/>
<organism evidence="10 11">
    <name type="scientific">Bremerella cremea</name>
    <dbReference type="NCBI Taxonomy" id="1031537"/>
    <lineage>
        <taxon>Bacteria</taxon>
        <taxon>Pseudomonadati</taxon>
        <taxon>Planctomycetota</taxon>
        <taxon>Planctomycetia</taxon>
        <taxon>Pirellulales</taxon>
        <taxon>Pirellulaceae</taxon>
        <taxon>Bremerella</taxon>
    </lineage>
</organism>
<dbReference type="InterPro" id="IPR011004">
    <property type="entry name" value="Trimer_LpxA-like_sf"/>
</dbReference>
<dbReference type="GO" id="GO:0005978">
    <property type="term" value="P:glycogen biosynthetic process"/>
    <property type="evidence" value="ECO:0007669"/>
    <property type="project" value="UniProtKB-UniRule"/>
</dbReference>
<dbReference type="PROSITE" id="PS00809">
    <property type="entry name" value="ADP_GLC_PYROPHOSPH_2"/>
    <property type="match status" value="1"/>
</dbReference>
<dbReference type="SUPFAM" id="SSF53448">
    <property type="entry name" value="Nucleotide-diphospho-sugar transferases"/>
    <property type="match status" value="1"/>
</dbReference>
<dbReference type="Gene3D" id="3.90.550.10">
    <property type="entry name" value="Spore Coat Polysaccharide Biosynthesis Protein SpsA, Chain A"/>
    <property type="match status" value="1"/>
</dbReference>
<sequence length="430" mass="47939">MRNVICLVLGGGRGTRLYPLTKYRSKPAVPLAGKYRLIDIPLSNCLNSQMNRIYVLTQFMSVSLHRHIRQTYRFDHFNGGFVELLAAQQTAGEGSDWYQGTADAVRKNLRYIQQHGIEYVLILSGDQLYRMDYREMLDSHIASGADVSIAGLPVHSKEAGGLGIMKIDETGRVRGFVEKPKTPEELAHVRTDPAWIDARGIQSNGRDCLASMGNYLFNRDTLLEVLEKTDYQDFGKEIFPAAIRSKHVQMHMFDSYWEDIGTIKAFYESNLATLAPTPPFEFVEEEAPIFTRARFLPPSMLMDSHVSTSMIADGCQIGAGCTIKNSVIGLRSVIGENVTIEDSVLMGCDYYSTKRENEQDTTTGRPHMKIGSGSVIKGAIVDKNCHIGHNVRVVNSDNLPDKEYPEGVTIVDGIPVVEKGAYLPDGWSLY</sequence>